<accession>A0A5Q0BBC0</accession>
<sequence>MASSQFSCSITQGFNFQKDSQELVGHLVSMSIGGTALTADLELTVPTDQSASKVVGVIEDISFNGGYADPIWINANVSTANQKAVALLTHTSLSKTDVVFQFNIYQYDPVNKVFYLAFHSNSTDLNGLVLKQGGELSLAIASDADSRVGSPLNYGMQIGIMPQSSAQSLAFAVSNSDKFAKQWGVANA</sequence>
<dbReference type="EMBL" id="CP044205">
    <property type="protein sequence ID" value="QFY41253.1"/>
    <property type="molecule type" value="Genomic_DNA"/>
</dbReference>
<organism evidence="1 2">
    <name type="scientific">Candidatus Methylospira mobilis</name>
    <dbReference type="NCBI Taxonomy" id="1808979"/>
    <lineage>
        <taxon>Bacteria</taxon>
        <taxon>Pseudomonadati</taxon>
        <taxon>Pseudomonadota</taxon>
        <taxon>Gammaproteobacteria</taxon>
        <taxon>Methylococcales</taxon>
        <taxon>Methylococcaceae</taxon>
        <taxon>Candidatus Methylospira</taxon>
    </lineage>
</organism>
<proteinExistence type="predicted"/>
<dbReference type="RefSeq" id="WP_153247230.1">
    <property type="nucleotide sequence ID" value="NZ_CP044205.1"/>
</dbReference>
<evidence type="ECO:0000313" key="1">
    <source>
        <dbReference type="EMBL" id="QFY41253.1"/>
    </source>
</evidence>
<gene>
    <name evidence="1" type="ORF">F6R98_00360</name>
</gene>
<dbReference type="OrthoDB" id="6398251at2"/>
<keyword evidence="2" id="KW-1185">Reference proteome</keyword>
<dbReference type="AlphaFoldDB" id="A0A5Q0BBC0"/>
<protein>
    <submittedName>
        <fullName evidence="1">Uncharacterized protein</fullName>
    </submittedName>
</protein>
<dbReference type="KEGG" id="mmob:F6R98_00360"/>
<evidence type="ECO:0000313" key="2">
    <source>
        <dbReference type="Proteomes" id="UP000325755"/>
    </source>
</evidence>
<dbReference type="InParanoid" id="A0A5Q0BBC0"/>
<name>A0A5Q0BBC0_9GAMM</name>
<dbReference type="Proteomes" id="UP000325755">
    <property type="component" value="Chromosome"/>
</dbReference>
<reference evidence="1 2" key="1">
    <citation type="submission" date="2019-09" db="EMBL/GenBank/DDBJ databases">
        <title>Ecophysiology of the spiral-shaped methanotroph Methylospira mobilis as revealed by the complete genome sequence.</title>
        <authorList>
            <person name="Oshkin I.Y."/>
            <person name="Dedysh S.N."/>
            <person name="Miroshnikov K."/>
            <person name="Danilova O.V."/>
            <person name="Hakobyan A."/>
            <person name="Liesack W."/>
        </authorList>
    </citation>
    <scope>NUCLEOTIDE SEQUENCE [LARGE SCALE GENOMIC DNA]</scope>
    <source>
        <strain evidence="1 2">Shm1</strain>
    </source>
</reference>